<accession>A0A8J3G1R7</accession>
<evidence type="ECO:0000313" key="1">
    <source>
        <dbReference type="EMBL" id="GHA89279.1"/>
    </source>
</evidence>
<organism evidence="1 2">
    <name type="scientific">Algimonas arctica</name>
    <dbReference type="NCBI Taxonomy" id="1479486"/>
    <lineage>
        <taxon>Bacteria</taxon>
        <taxon>Pseudomonadati</taxon>
        <taxon>Pseudomonadota</taxon>
        <taxon>Alphaproteobacteria</taxon>
        <taxon>Maricaulales</taxon>
        <taxon>Robiginitomaculaceae</taxon>
        <taxon>Algimonas</taxon>
    </lineage>
</organism>
<gene>
    <name evidence="1" type="ORF">GCM10009069_10430</name>
</gene>
<keyword evidence="2" id="KW-1185">Reference proteome</keyword>
<proteinExistence type="predicted"/>
<name>A0A8J3G1R7_9PROT</name>
<dbReference type="AlphaFoldDB" id="A0A8J3G1R7"/>
<protein>
    <submittedName>
        <fullName evidence="1">Uncharacterized protein</fullName>
    </submittedName>
</protein>
<sequence length="115" mass="12624">MPVRQILALKRASIQTRIDALAAQETGLTQQRARLQEQGDGLGLGEVEAGFQIAAMAGSSARAEIARLDRESQTLKTKRLTLAREKLSLDIADKKLAVESRKLARLEVSRAEDRV</sequence>
<dbReference type="Proteomes" id="UP000634004">
    <property type="component" value="Unassembled WGS sequence"/>
</dbReference>
<evidence type="ECO:0000313" key="2">
    <source>
        <dbReference type="Proteomes" id="UP000634004"/>
    </source>
</evidence>
<dbReference type="EMBL" id="BMZH01000003">
    <property type="protein sequence ID" value="GHA89279.1"/>
    <property type="molecule type" value="Genomic_DNA"/>
</dbReference>
<comment type="caution">
    <text evidence="1">The sequence shown here is derived from an EMBL/GenBank/DDBJ whole genome shotgun (WGS) entry which is preliminary data.</text>
</comment>
<reference evidence="1" key="2">
    <citation type="submission" date="2020-09" db="EMBL/GenBank/DDBJ databases">
        <authorList>
            <person name="Sun Q."/>
            <person name="Kim S."/>
        </authorList>
    </citation>
    <scope>NUCLEOTIDE SEQUENCE</scope>
    <source>
        <strain evidence="1">KCTC 32513</strain>
    </source>
</reference>
<reference evidence="1" key="1">
    <citation type="journal article" date="2014" name="Int. J. Syst. Evol. Microbiol.">
        <title>Complete genome sequence of Corynebacterium casei LMG S-19264T (=DSM 44701T), isolated from a smear-ripened cheese.</title>
        <authorList>
            <consortium name="US DOE Joint Genome Institute (JGI-PGF)"/>
            <person name="Walter F."/>
            <person name="Albersmeier A."/>
            <person name="Kalinowski J."/>
            <person name="Ruckert C."/>
        </authorList>
    </citation>
    <scope>NUCLEOTIDE SEQUENCE</scope>
    <source>
        <strain evidence="1">KCTC 32513</strain>
    </source>
</reference>